<accession>A0A934W7J9</accession>
<proteinExistence type="predicted"/>
<dbReference type="AlphaFoldDB" id="A0A934W7J9"/>
<dbReference type="EMBL" id="JAEPBG010000005">
    <property type="protein sequence ID" value="MBK4735673.1"/>
    <property type="molecule type" value="Genomic_DNA"/>
</dbReference>
<keyword evidence="2" id="KW-1185">Reference proteome</keyword>
<evidence type="ECO:0000313" key="2">
    <source>
        <dbReference type="Proteomes" id="UP000622890"/>
    </source>
</evidence>
<evidence type="ECO:0000313" key="1">
    <source>
        <dbReference type="EMBL" id="MBK4735673.1"/>
    </source>
</evidence>
<protein>
    <submittedName>
        <fullName evidence="1">Uncharacterized protein</fullName>
    </submittedName>
</protein>
<sequence>MATRQHPDTHSYALRIEGKAWLDDLSIEQVWAVLRSAYQSLDQNEELLFMMLMPNGEMPARCLPRCMFESSMTSPARLQTVMRTPATQHAAPLSLIYSAGEETH</sequence>
<comment type="caution">
    <text evidence="1">The sequence shown here is derived from an EMBL/GenBank/DDBJ whole genome shotgun (WGS) entry which is preliminary data.</text>
</comment>
<name>A0A934W7J9_9BURK</name>
<organism evidence="1 2">
    <name type="scientific">Noviherbaspirillum pedocola</name>
    <dbReference type="NCBI Taxonomy" id="2801341"/>
    <lineage>
        <taxon>Bacteria</taxon>
        <taxon>Pseudomonadati</taxon>
        <taxon>Pseudomonadota</taxon>
        <taxon>Betaproteobacteria</taxon>
        <taxon>Burkholderiales</taxon>
        <taxon>Oxalobacteraceae</taxon>
        <taxon>Noviherbaspirillum</taxon>
    </lineage>
</organism>
<reference evidence="1" key="1">
    <citation type="submission" date="2021-01" db="EMBL/GenBank/DDBJ databases">
        <title>Genome sequence of strain Noviherbaspirillum sp. DKR-6.</title>
        <authorList>
            <person name="Chaudhary D.K."/>
        </authorList>
    </citation>
    <scope>NUCLEOTIDE SEQUENCE</scope>
    <source>
        <strain evidence="1">DKR-6</strain>
    </source>
</reference>
<gene>
    <name evidence="1" type="ORF">JJB74_13705</name>
</gene>
<dbReference type="Proteomes" id="UP000622890">
    <property type="component" value="Unassembled WGS sequence"/>
</dbReference>
<dbReference type="RefSeq" id="WP_200592449.1">
    <property type="nucleotide sequence ID" value="NZ_JAEPBG010000005.1"/>
</dbReference>